<evidence type="ECO:0000256" key="2">
    <source>
        <dbReference type="ARBA" id="ARBA00022643"/>
    </source>
</evidence>
<dbReference type="InterPro" id="IPR003680">
    <property type="entry name" value="Flavodoxin_fold"/>
</dbReference>
<evidence type="ECO:0000256" key="3">
    <source>
        <dbReference type="ARBA" id="ARBA00023002"/>
    </source>
</evidence>
<comment type="caution">
    <text evidence="6">Lacks conserved residue(s) required for the propagation of feature annotation.</text>
</comment>
<keyword evidence="3 6" id="KW-0560">Oxidoreductase</keyword>
<comment type="function">
    <text evidence="6">Also exhibits azoreductase activity. Catalyzes the reductive cleavage of the azo bond in aromatic azo compounds to the corresponding amines.</text>
</comment>
<gene>
    <name evidence="6" type="primary">azoR</name>
    <name evidence="8" type="ORF">HED55_17915</name>
</gene>
<dbReference type="SUPFAM" id="SSF52218">
    <property type="entry name" value="Flavoproteins"/>
    <property type="match status" value="1"/>
</dbReference>
<comment type="similarity">
    <text evidence="6">Belongs to the azoreductase type 1 family.</text>
</comment>
<proteinExistence type="inferred from homology"/>
<dbReference type="EC" id="1.7.1.17" evidence="6"/>
<dbReference type="RefSeq" id="WP_138786958.1">
    <property type="nucleotide sequence ID" value="NZ_JBHEEQ010000017.1"/>
</dbReference>
<comment type="caution">
    <text evidence="8">The sequence shown here is derived from an EMBL/GenBank/DDBJ whole genome shotgun (WGS) entry which is preliminary data.</text>
</comment>
<dbReference type="HAMAP" id="MF_01216">
    <property type="entry name" value="Azoreductase_type1"/>
    <property type="match status" value="1"/>
</dbReference>
<dbReference type="EMBL" id="JAAVLN010000002">
    <property type="protein sequence ID" value="NKC04423.1"/>
    <property type="molecule type" value="Genomic_DNA"/>
</dbReference>
<keyword evidence="9" id="KW-1185">Reference proteome</keyword>
<dbReference type="PANTHER" id="PTHR43741">
    <property type="entry name" value="FMN-DEPENDENT NADH-AZOREDUCTASE 1"/>
    <property type="match status" value="1"/>
</dbReference>
<reference evidence="8 9" key="1">
    <citation type="submission" date="2020-03" db="EMBL/GenBank/DDBJ databases">
        <title>Whole genome sequencing of clinical and environmental type strains of Ochrobactrum.</title>
        <authorList>
            <person name="Dharne M."/>
        </authorList>
    </citation>
    <scope>NUCLEOTIDE SEQUENCE [LARGE SCALE GENOMIC DNA]</scope>
    <source>
        <strain evidence="8 9">CIP 109452</strain>
    </source>
</reference>
<dbReference type="Gene3D" id="3.40.50.360">
    <property type="match status" value="1"/>
</dbReference>
<evidence type="ECO:0000256" key="1">
    <source>
        <dbReference type="ARBA" id="ARBA00022630"/>
    </source>
</evidence>
<evidence type="ECO:0000256" key="6">
    <source>
        <dbReference type="HAMAP-Rule" id="MF_01216"/>
    </source>
</evidence>
<keyword evidence="2 6" id="KW-0288">FMN</keyword>
<evidence type="ECO:0000256" key="4">
    <source>
        <dbReference type="ARBA" id="ARBA00023027"/>
    </source>
</evidence>
<comment type="subunit">
    <text evidence="6">Homodimer.</text>
</comment>
<evidence type="ECO:0000313" key="8">
    <source>
        <dbReference type="EMBL" id="NKC04423.1"/>
    </source>
</evidence>
<dbReference type="InterPro" id="IPR029039">
    <property type="entry name" value="Flavoprotein-like_sf"/>
</dbReference>
<dbReference type="PANTHER" id="PTHR43741:SF4">
    <property type="entry name" value="FMN-DEPENDENT NADH:QUINONE OXIDOREDUCTASE"/>
    <property type="match status" value="1"/>
</dbReference>
<protein>
    <recommendedName>
        <fullName evidence="6">FMN dependent NADH:quinone oxidoreductase</fullName>
        <ecNumber evidence="6">1.6.5.-</ecNumber>
    </recommendedName>
    <alternativeName>
        <fullName evidence="6">Azo-dye reductase</fullName>
    </alternativeName>
    <alternativeName>
        <fullName evidence="6">FMN-dependent NADH-azo compound oxidoreductase</fullName>
    </alternativeName>
    <alternativeName>
        <fullName evidence="6">FMN-dependent NADH-azoreductase</fullName>
        <ecNumber evidence="6">1.7.1.17</ecNumber>
    </alternativeName>
</protein>
<evidence type="ECO:0000259" key="7">
    <source>
        <dbReference type="Pfam" id="PF02525"/>
    </source>
</evidence>
<dbReference type="InterPro" id="IPR050104">
    <property type="entry name" value="FMN-dep_NADH:Q_OxRdtase_AzoR1"/>
</dbReference>
<comment type="catalytic activity">
    <reaction evidence="5">
        <text>N,N-dimethyl-1,4-phenylenediamine + anthranilate + 2 NAD(+) = 2-(4-dimethylaminophenyl)diazenylbenzoate + 2 NADH + 2 H(+)</text>
        <dbReference type="Rhea" id="RHEA:55872"/>
        <dbReference type="ChEBI" id="CHEBI:15378"/>
        <dbReference type="ChEBI" id="CHEBI:15783"/>
        <dbReference type="ChEBI" id="CHEBI:16567"/>
        <dbReference type="ChEBI" id="CHEBI:57540"/>
        <dbReference type="ChEBI" id="CHEBI:57945"/>
        <dbReference type="ChEBI" id="CHEBI:71579"/>
        <dbReference type="EC" id="1.7.1.17"/>
    </reaction>
    <physiologicalReaction direction="right-to-left" evidence="5">
        <dbReference type="Rhea" id="RHEA:55874"/>
    </physiologicalReaction>
</comment>
<comment type="cofactor">
    <cofactor evidence="6">
        <name>FMN</name>
        <dbReference type="ChEBI" id="CHEBI:58210"/>
    </cofactor>
    <text evidence="6">Binds 1 FMN per subunit.</text>
</comment>
<keyword evidence="4 6" id="KW-0520">NAD</keyword>
<feature type="binding site" evidence="6">
    <location>
        <begin position="139"/>
        <end position="142"/>
    </location>
    <ligand>
        <name>FMN</name>
        <dbReference type="ChEBI" id="CHEBI:58210"/>
    </ligand>
</feature>
<evidence type="ECO:0000313" key="9">
    <source>
        <dbReference type="Proteomes" id="UP000704467"/>
    </source>
</evidence>
<comment type="function">
    <text evidence="6">Quinone reductase that provides resistance to thiol-specific stress caused by electrophilic quinones.</text>
</comment>
<name>A0ABX1DN87_9HYPH</name>
<accession>A0ABX1DN87</accession>
<comment type="catalytic activity">
    <reaction evidence="6">
        <text>2 a quinone + NADH + H(+) = 2 a 1,4-benzosemiquinone + NAD(+)</text>
        <dbReference type="Rhea" id="RHEA:65952"/>
        <dbReference type="ChEBI" id="CHEBI:15378"/>
        <dbReference type="ChEBI" id="CHEBI:57540"/>
        <dbReference type="ChEBI" id="CHEBI:57945"/>
        <dbReference type="ChEBI" id="CHEBI:132124"/>
        <dbReference type="ChEBI" id="CHEBI:134225"/>
    </reaction>
</comment>
<organism evidence="8 9">
    <name type="scientific">Brucella haematophila</name>
    <dbReference type="NCBI Taxonomy" id="419474"/>
    <lineage>
        <taxon>Bacteria</taxon>
        <taxon>Pseudomonadati</taxon>
        <taxon>Pseudomonadota</taxon>
        <taxon>Alphaproteobacteria</taxon>
        <taxon>Hyphomicrobiales</taxon>
        <taxon>Brucellaceae</taxon>
        <taxon>Brucella/Ochrobactrum group</taxon>
        <taxon>Brucella</taxon>
    </lineage>
</organism>
<feature type="domain" description="Flavodoxin-like fold" evidence="7">
    <location>
        <begin position="2"/>
        <end position="199"/>
    </location>
</feature>
<sequence>MKNILLITSSPNGEGAISTRFARELTDKLARKDGHDVTYRDLAAEPLPHIGPAYVRGRMLSPEERNAMEDKAVELAEALVVELLEADIVIIGSSMINYAPSTQLKAWFDHVIWPGVTVKFSEHGPQGLLSDKKIYLVTTSGGAFSEGNLEQLDFQSRYVRHLFAVIGLTDIEHIRIEGTAFGLQAAQVAMDRARVQIDALVEAA</sequence>
<evidence type="ECO:0000256" key="5">
    <source>
        <dbReference type="ARBA" id="ARBA00048542"/>
    </source>
</evidence>
<dbReference type="Pfam" id="PF02525">
    <property type="entry name" value="Flavodoxin_2"/>
    <property type="match status" value="1"/>
</dbReference>
<dbReference type="InterPro" id="IPR023048">
    <property type="entry name" value="NADH:quinone_OxRdtase_FMN_depd"/>
</dbReference>
<keyword evidence="1 6" id="KW-0285">Flavoprotein</keyword>
<feature type="binding site" evidence="6">
    <location>
        <position position="10"/>
    </location>
    <ligand>
        <name>FMN</name>
        <dbReference type="ChEBI" id="CHEBI:58210"/>
    </ligand>
</feature>
<dbReference type="EC" id="1.6.5.-" evidence="6"/>
<dbReference type="Proteomes" id="UP000704467">
    <property type="component" value="Unassembled WGS sequence"/>
</dbReference>